<dbReference type="AlphaFoldDB" id="A0A6S6RTA4"/>
<evidence type="ECO:0000256" key="3">
    <source>
        <dbReference type="ARBA" id="ARBA00023274"/>
    </source>
</evidence>
<dbReference type="Pfam" id="PF00831">
    <property type="entry name" value="Ribosomal_L29"/>
    <property type="match status" value="1"/>
</dbReference>
<comment type="similarity">
    <text evidence="1 5">Belongs to the universal ribosomal protein uL29 family.</text>
</comment>
<keyword evidence="7" id="KW-1185">Reference proteome</keyword>
<dbReference type="InterPro" id="IPR036049">
    <property type="entry name" value="Ribosomal_uL29_sf"/>
</dbReference>
<dbReference type="Gene3D" id="6.10.140.1970">
    <property type="match status" value="1"/>
</dbReference>
<evidence type="ECO:0000256" key="2">
    <source>
        <dbReference type="ARBA" id="ARBA00022980"/>
    </source>
</evidence>
<dbReference type="GO" id="GO:0003735">
    <property type="term" value="F:structural constituent of ribosome"/>
    <property type="evidence" value="ECO:0007669"/>
    <property type="project" value="InterPro"/>
</dbReference>
<sequence>MLSKKNEEKSIEELKKKVLSLLNEQFKLRMQKRIGQVNKIHLFKKIRRNIARLKTKINEKLGKE</sequence>
<keyword evidence="3 5" id="KW-0687">Ribonucleoprotein</keyword>
<dbReference type="NCBIfam" id="TIGR00012">
    <property type="entry name" value="L29"/>
    <property type="match status" value="1"/>
</dbReference>
<organism evidence="6 7">
    <name type="scientific">Candidatus Portiera aleyrodidarum</name>
    <name type="common">primary endosymbiont of Bemisia tabaci</name>
    <dbReference type="NCBI Taxonomy" id="91844"/>
    <lineage>
        <taxon>Bacteria</taxon>
        <taxon>Pseudomonadati</taxon>
        <taxon>Pseudomonadota</taxon>
        <taxon>Gammaproteobacteria</taxon>
        <taxon>Candidatus Johnevansiales</taxon>
        <taxon>Candidatus Johnevansiaceae</taxon>
        <taxon>Candidatus Portiera</taxon>
    </lineage>
</organism>
<dbReference type="RefSeq" id="WP_180824737.1">
    <property type="nucleotide sequence ID" value="NZ_LR744089.1"/>
</dbReference>
<protein>
    <recommendedName>
        <fullName evidence="4 5">Large ribosomal subunit protein uL29</fullName>
    </recommendedName>
</protein>
<accession>A0A6S6RTA4</accession>
<evidence type="ECO:0000313" key="7">
    <source>
        <dbReference type="Proteomes" id="UP000510842"/>
    </source>
</evidence>
<dbReference type="HAMAP" id="MF_00374">
    <property type="entry name" value="Ribosomal_uL29"/>
    <property type="match status" value="1"/>
</dbReference>
<name>A0A6S6RTA4_9GAMM</name>
<dbReference type="EMBL" id="LR744089">
    <property type="protein sequence ID" value="CAA3706364.1"/>
    <property type="molecule type" value="Genomic_DNA"/>
</dbReference>
<evidence type="ECO:0000256" key="1">
    <source>
        <dbReference type="ARBA" id="ARBA00009254"/>
    </source>
</evidence>
<evidence type="ECO:0000256" key="5">
    <source>
        <dbReference type="HAMAP-Rule" id="MF_00374"/>
    </source>
</evidence>
<keyword evidence="2 5" id="KW-0689">Ribosomal protein</keyword>
<dbReference type="SUPFAM" id="SSF46561">
    <property type="entry name" value="Ribosomal protein L29 (L29p)"/>
    <property type="match status" value="1"/>
</dbReference>
<dbReference type="InterPro" id="IPR001854">
    <property type="entry name" value="Ribosomal_uL29"/>
</dbReference>
<proteinExistence type="inferred from homology"/>
<evidence type="ECO:0000256" key="4">
    <source>
        <dbReference type="ARBA" id="ARBA00035204"/>
    </source>
</evidence>
<dbReference type="GO" id="GO:0006412">
    <property type="term" value="P:translation"/>
    <property type="evidence" value="ECO:0007669"/>
    <property type="project" value="UniProtKB-UniRule"/>
</dbReference>
<evidence type="ECO:0000313" key="6">
    <source>
        <dbReference type="EMBL" id="CAA3706364.1"/>
    </source>
</evidence>
<dbReference type="GO" id="GO:0005840">
    <property type="term" value="C:ribosome"/>
    <property type="evidence" value="ECO:0007669"/>
    <property type="project" value="UniProtKB-KW"/>
</dbReference>
<dbReference type="GO" id="GO:1990904">
    <property type="term" value="C:ribonucleoprotein complex"/>
    <property type="evidence" value="ECO:0007669"/>
    <property type="project" value="UniProtKB-KW"/>
</dbReference>
<dbReference type="Proteomes" id="UP000510842">
    <property type="component" value="Chromosome"/>
</dbReference>
<dbReference type="CDD" id="cd00427">
    <property type="entry name" value="Ribosomal_L29_HIP"/>
    <property type="match status" value="1"/>
</dbReference>
<reference evidence="6 7" key="1">
    <citation type="submission" date="2019-12" db="EMBL/GenBank/DDBJ databases">
        <authorList>
            <person name="Santos-Garcia D."/>
            <person name="Santos-Garcia D."/>
            <person name="Santos-Garcia D."/>
        </authorList>
    </citation>
    <scope>NUCLEOTIDE SEQUENCE [LARGE SCALE GENOMIC DNA]</scope>
    <source>
        <strain evidence="6">PeMo</strain>
    </source>
</reference>
<gene>
    <name evidence="5 6" type="primary">rpmC</name>
    <name evidence="6" type="ORF">PEMO_0128</name>
</gene>